<dbReference type="AlphaFoldDB" id="A0A4U9R2E7"/>
<keyword evidence="3" id="KW-1185">Reference proteome</keyword>
<feature type="domain" description="Putative amidase" evidence="1">
    <location>
        <begin position="226"/>
        <end position="381"/>
    </location>
</feature>
<gene>
    <name evidence="2" type="ORF">NCTC503_00556</name>
</gene>
<dbReference type="RefSeq" id="WP_171011960.1">
    <property type="nucleotide sequence ID" value="NZ_CBCRUQ010000009.1"/>
</dbReference>
<evidence type="ECO:0000259" key="1">
    <source>
        <dbReference type="Pfam" id="PF12671"/>
    </source>
</evidence>
<dbReference type="KEGG" id="hhw:NCTC503_00556"/>
<reference evidence="2 3" key="1">
    <citation type="submission" date="2019-05" db="EMBL/GenBank/DDBJ databases">
        <authorList>
            <consortium name="Pathogen Informatics"/>
        </authorList>
    </citation>
    <scope>NUCLEOTIDE SEQUENCE [LARGE SCALE GENOMIC DNA]</scope>
    <source>
        <strain evidence="2 3">NCTC503</strain>
    </source>
</reference>
<dbReference type="Pfam" id="PF12671">
    <property type="entry name" value="Amidase_6"/>
    <property type="match status" value="1"/>
</dbReference>
<evidence type="ECO:0000313" key="3">
    <source>
        <dbReference type="Proteomes" id="UP000308489"/>
    </source>
</evidence>
<accession>A0A4U9R2E7</accession>
<dbReference type="EMBL" id="LR590481">
    <property type="protein sequence ID" value="VTQ84511.1"/>
    <property type="molecule type" value="Genomic_DNA"/>
</dbReference>
<sequence>MKDLSKEEMESVYFFIEQYFIKIYNSLKNLDIRSYEEFFYDSIDSLCSLKRNEMVLNTLINYRRDYPDENFLSEYDFSLYIKDIEKKDCIYKINIKERFKYRYNSLNVCTEGSNNHFFKLIRVNGVFKILNHENKDVFIKELNYIFFTALNDRKNLEQVQRRILFKSRYNRDYTLANLSFNNIETEKIGRENTLYKNDYLSSKYNSELERNLEENALYRSNSSWSNYNRESAVNYAKRWALKRNPKYLDFEDLGGDCTNFTSQCIHAGGIVMDLQQPYIWKYFTSQWNESSSRIGRSSSWTSVLHFRKYARENTEGGGLRAKVGVDMRTLKPGDIVQIENEHGTVIVENLYRGGRLIDFLIACHTSDRLNERLLLQWPNSKYPKTTIKIEGSYKW</sequence>
<dbReference type="PANTHER" id="PTHR40032">
    <property type="entry name" value="EXPORTED PROTEIN-RELATED"/>
    <property type="match status" value="1"/>
</dbReference>
<organism evidence="2 3">
    <name type="scientific">Hathewaya histolytica</name>
    <name type="common">Clostridium histolyticum</name>
    <dbReference type="NCBI Taxonomy" id="1498"/>
    <lineage>
        <taxon>Bacteria</taxon>
        <taxon>Bacillati</taxon>
        <taxon>Bacillota</taxon>
        <taxon>Clostridia</taxon>
        <taxon>Eubacteriales</taxon>
        <taxon>Clostridiaceae</taxon>
        <taxon>Hathewaya</taxon>
    </lineage>
</organism>
<protein>
    <submittedName>
        <fullName evidence="2">Amidase domain-containing protein</fullName>
    </submittedName>
</protein>
<dbReference type="InterPro" id="IPR024301">
    <property type="entry name" value="Amidase_6"/>
</dbReference>
<dbReference type="PANTHER" id="PTHR40032:SF1">
    <property type="entry name" value="EXPORTED PROTEIN"/>
    <property type="match status" value="1"/>
</dbReference>
<dbReference type="Proteomes" id="UP000308489">
    <property type="component" value="Chromosome 1"/>
</dbReference>
<proteinExistence type="predicted"/>
<name>A0A4U9R2E7_HATHI</name>
<evidence type="ECO:0000313" key="2">
    <source>
        <dbReference type="EMBL" id="VTQ84511.1"/>
    </source>
</evidence>